<keyword evidence="3" id="KW-0808">Transferase</keyword>
<dbReference type="InterPro" id="IPR002213">
    <property type="entry name" value="UDP_glucos_trans"/>
</dbReference>
<dbReference type="KEGG" id="spu:755955"/>
<dbReference type="FunFam" id="3.40.50.2000:FF:000050">
    <property type="entry name" value="UDP-glucuronosyltransferase"/>
    <property type="match status" value="1"/>
</dbReference>
<dbReference type="Proteomes" id="UP000007110">
    <property type="component" value="Unassembled WGS sequence"/>
</dbReference>
<keyword evidence="5" id="KW-1185">Reference proteome</keyword>
<evidence type="ECO:0000256" key="1">
    <source>
        <dbReference type="ARBA" id="ARBA00009995"/>
    </source>
</evidence>
<dbReference type="InterPro" id="IPR050271">
    <property type="entry name" value="UDP-glycosyltransferase"/>
</dbReference>
<evidence type="ECO:0000313" key="4">
    <source>
        <dbReference type="EnsemblMetazoa" id="XP_030854984"/>
    </source>
</evidence>
<dbReference type="OMA" id="DYFKFEH"/>
<dbReference type="Pfam" id="PF00201">
    <property type="entry name" value="UDPGT"/>
    <property type="match status" value="1"/>
</dbReference>
<dbReference type="OrthoDB" id="5835829at2759"/>
<organism evidence="4 5">
    <name type="scientific">Strongylocentrotus purpuratus</name>
    <name type="common">Purple sea urchin</name>
    <dbReference type="NCBI Taxonomy" id="7668"/>
    <lineage>
        <taxon>Eukaryota</taxon>
        <taxon>Metazoa</taxon>
        <taxon>Echinodermata</taxon>
        <taxon>Eleutherozoa</taxon>
        <taxon>Echinozoa</taxon>
        <taxon>Echinoidea</taxon>
        <taxon>Euechinoidea</taxon>
        <taxon>Echinacea</taxon>
        <taxon>Camarodonta</taxon>
        <taxon>Echinidea</taxon>
        <taxon>Strongylocentrotidae</taxon>
        <taxon>Strongylocentrotus</taxon>
    </lineage>
</organism>
<accession>A0A7M7PRJ8</accession>
<dbReference type="Gene3D" id="3.40.50.2000">
    <property type="entry name" value="Glycogen Phosphorylase B"/>
    <property type="match status" value="1"/>
</dbReference>
<reference evidence="5" key="1">
    <citation type="submission" date="2015-02" db="EMBL/GenBank/DDBJ databases">
        <title>Genome sequencing for Strongylocentrotus purpuratus.</title>
        <authorList>
            <person name="Murali S."/>
            <person name="Liu Y."/>
            <person name="Vee V."/>
            <person name="English A."/>
            <person name="Wang M."/>
            <person name="Skinner E."/>
            <person name="Han Y."/>
            <person name="Muzny D.M."/>
            <person name="Worley K.C."/>
            <person name="Gibbs R.A."/>
        </authorList>
    </citation>
    <scope>NUCLEOTIDE SEQUENCE</scope>
</reference>
<dbReference type="CDD" id="cd03784">
    <property type="entry name" value="GT1_Gtf-like"/>
    <property type="match status" value="1"/>
</dbReference>
<dbReference type="SUPFAM" id="SSF53756">
    <property type="entry name" value="UDP-Glycosyltransferase/glycogen phosphorylase"/>
    <property type="match status" value="1"/>
</dbReference>
<dbReference type="RefSeq" id="XP_030854984.1">
    <property type="nucleotide sequence ID" value="XM_030999124.1"/>
</dbReference>
<dbReference type="PANTHER" id="PTHR48043:SF145">
    <property type="entry name" value="FI06409P-RELATED"/>
    <property type="match status" value="1"/>
</dbReference>
<reference evidence="4" key="2">
    <citation type="submission" date="2021-01" db="UniProtKB">
        <authorList>
            <consortium name="EnsemblMetazoa"/>
        </authorList>
    </citation>
    <scope>IDENTIFICATION</scope>
</reference>
<name>A0A7M7PRJ8_STRPU</name>
<proteinExistence type="inferred from homology"/>
<evidence type="ECO:0008006" key="6">
    <source>
        <dbReference type="Google" id="ProtNLM"/>
    </source>
</evidence>
<evidence type="ECO:0000313" key="5">
    <source>
        <dbReference type="Proteomes" id="UP000007110"/>
    </source>
</evidence>
<dbReference type="GO" id="GO:0008194">
    <property type="term" value="F:UDP-glycosyltransferase activity"/>
    <property type="evidence" value="ECO:0000318"/>
    <property type="project" value="GO_Central"/>
</dbReference>
<dbReference type="PANTHER" id="PTHR48043">
    <property type="entry name" value="EG:EG0003.4 PROTEIN-RELATED"/>
    <property type="match status" value="1"/>
</dbReference>
<dbReference type="AlphaFoldDB" id="A0A7M7PRJ8"/>
<protein>
    <recommendedName>
        <fullName evidence="6">Glucuronosyltransferase</fullName>
    </recommendedName>
</protein>
<keyword evidence="2" id="KW-0328">Glycosyltransferase</keyword>
<dbReference type="GeneID" id="755955"/>
<dbReference type="InParanoid" id="A0A7M7PRJ8"/>
<sequence>MFTHNYAKPKYTDYFKFEHYSFPNLDKELAHLNDQMSDFAFTENQVSQMLFMVSLFADLNRRVCEEIFSDEELLKRLEGVDVVLVDVVWPCGIYMKSFLSKQKNTKVRGVVVATLASYPYMQQLAGSPVHPSYQPMPITGLSFNMSFLQRVSNTISYLIGNIFNYFMCSRPYHEIVDRYGLDPYMKSSIHEDVDLYLINTEFAVEFPYSLMPNIIPVGGLTARPAEPLEDDLESFMQGSGEYGVVVFSLGSNFTRITNSRPELVQVFIAALGRLPHKVLFHLQADPPENLPGNIKALPWLPLQDVLGHPKTRLLIYHGGNNGFLEAVYHGVPLVIMPLAGDQIDVSVRVESMGLGTTIDKTRLSADYIYQRVAETLQNPEYSERMKRASAIFKDRPMTAPDRAAFWIEHVIKHGGSYMRSPVHDLSFVQFQGRPDFMNELP</sequence>
<evidence type="ECO:0000256" key="3">
    <source>
        <dbReference type="ARBA" id="ARBA00022679"/>
    </source>
</evidence>
<evidence type="ECO:0000256" key="2">
    <source>
        <dbReference type="ARBA" id="ARBA00022676"/>
    </source>
</evidence>
<dbReference type="EnsemblMetazoa" id="XM_030999124">
    <property type="protein sequence ID" value="XP_030854984"/>
    <property type="gene ID" value="LOC755955"/>
</dbReference>
<comment type="similarity">
    <text evidence="1">Belongs to the UDP-glycosyltransferase family.</text>
</comment>